<dbReference type="GO" id="GO:0006660">
    <property type="term" value="P:phosphatidylserine catabolic process"/>
    <property type="evidence" value="ECO:0007669"/>
    <property type="project" value="TreeGrafter"/>
</dbReference>
<dbReference type="PANTHER" id="PTHR12277">
    <property type="entry name" value="ALPHA/BETA HYDROLASE DOMAIN-CONTAINING PROTEIN"/>
    <property type="match status" value="1"/>
</dbReference>
<dbReference type="GO" id="GO:0047372">
    <property type="term" value="F:monoacylglycerol lipase activity"/>
    <property type="evidence" value="ECO:0007669"/>
    <property type="project" value="TreeGrafter"/>
</dbReference>
<evidence type="ECO:0000313" key="2">
    <source>
        <dbReference type="Proteomes" id="UP000038045"/>
    </source>
</evidence>
<accession>A0A0N4ZDM3</accession>
<feature type="domain" description="Serine aminopeptidase S33" evidence="1">
    <location>
        <begin position="73"/>
        <end position="182"/>
    </location>
</feature>
<keyword evidence="2" id="KW-1185">Reference proteome</keyword>
<dbReference type="GO" id="GO:0005789">
    <property type="term" value="C:endoplasmic reticulum membrane"/>
    <property type="evidence" value="ECO:0007669"/>
    <property type="project" value="TreeGrafter"/>
</dbReference>
<dbReference type="GO" id="GO:0004622">
    <property type="term" value="F:phosphatidylcholine lysophospholipase activity"/>
    <property type="evidence" value="ECO:0007669"/>
    <property type="project" value="TreeGrafter"/>
</dbReference>
<organism evidence="2 3">
    <name type="scientific">Parastrongyloides trichosuri</name>
    <name type="common">Possum-specific nematode worm</name>
    <dbReference type="NCBI Taxonomy" id="131310"/>
    <lineage>
        <taxon>Eukaryota</taxon>
        <taxon>Metazoa</taxon>
        <taxon>Ecdysozoa</taxon>
        <taxon>Nematoda</taxon>
        <taxon>Chromadorea</taxon>
        <taxon>Rhabditida</taxon>
        <taxon>Tylenchina</taxon>
        <taxon>Panagrolaimomorpha</taxon>
        <taxon>Strongyloidoidea</taxon>
        <taxon>Strongyloididae</taxon>
        <taxon>Parastrongyloides</taxon>
    </lineage>
</organism>
<dbReference type="WBParaSite" id="PTRK_0000568400.1">
    <property type="protein sequence ID" value="PTRK_0000568400.1"/>
    <property type="gene ID" value="PTRK_0000568400"/>
</dbReference>
<dbReference type="Proteomes" id="UP000038045">
    <property type="component" value="Unplaced"/>
</dbReference>
<dbReference type="GO" id="GO:0052651">
    <property type="term" value="P:monoacylglycerol catabolic process"/>
    <property type="evidence" value="ECO:0007669"/>
    <property type="project" value="TreeGrafter"/>
</dbReference>
<evidence type="ECO:0000313" key="3">
    <source>
        <dbReference type="WBParaSite" id="PTRK_0000568400.1"/>
    </source>
</evidence>
<dbReference type="STRING" id="131310.A0A0N4ZDM3"/>
<sequence>MNWATRFISNMGHPACNGVKYLTRNFYMKVDGKIKIGVWHTLPKRISEMVKKRSLSDKKYERSFFEKCIKNSKDGVVIYCHGVFGYRGNTKSIQVANAIASRNYHVFMLDYRGYADSTGDSNEEGFYEDLSCLYKYIYKMAPGRIYLWGHSMGAAIACRVAADFSDINKSPKGILMEAPFTTAFETFVYFPFNTMYRSFSYVYNYIAQTLDTYCIRMRSIDNIVRITCPITLVHAKDDWYIPFFMSQQLYIIASESGKKVRMFLFNEDQHLGHSRIINAPEFVQILDIFLDIKSNNLV</sequence>
<dbReference type="PANTHER" id="PTHR12277:SF194">
    <property type="entry name" value="FI04476P"/>
    <property type="match status" value="1"/>
</dbReference>
<dbReference type="SUPFAM" id="SSF53474">
    <property type="entry name" value="alpha/beta-Hydrolases"/>
    <property type="match status" value="1"/>
</dbReference>
<dbReference type="InterPro" id="IPR022742">
    <property type="entry name" value="Hydrolase_4"/>
</dbReference>
<evidence type="ECO:0000259" key="1">
    <source>
        <dbReference type="Pfam" id="PF12146"/>
    </source>
</evidence>
<dbReference type="InterPro" id="IPR029058">
    <property type="entry name" value="AB_hydrolase_fold"/>
</dbReference>
<dbReference type="Pfam" id="PF12146">
    <property type="entry name" value="Hydrolase_4"/>
    <property type="match status" value="1"/>
</dbReference>
<proteinExistence type="predicted"/>
<dbReference type="Gene3D" id="3.40.50.1820">
    <property type="entry name" value="alpha/beta hydrolase"/>
    <property type="match status" value="1"/>
</dbReference>
<dbReference type="AlphaFoldDB" id="A0A0N4ZDM3"/>
<reference evidence="3" key="1">
    <citation type="submission" date="2017-02" db="UniProtKB">
        <authorList>
            <consortium name="WormBaseParasite"/>
        </authorList>
    </citation>
    <scope>IDENTIFICATION</scope>
</reference>
<name>A0A0N4ZDM3_PARTI</name>
<protein>
    <submittedName>
        <fullName evidence="3">Hydrolase_4 domain-containing protein</fullName>
    </submittedName>
</protein>